<evidence type="ECO:0000313" key="8">
    <source>
        <dbReference type="EMBL" id="GHD48987.1"/>
    </source>
</evidence>
<keyword evidence="9" id="KW-1185">Reference proteome</keyword>
<dbReference type="PRINTS" id="PR02008">
    <property type="entry name" value="RCMTFAMILY"/>
</dbReference>
<feature type="active site" description="Nucleophile" evidence="5">
    <location>
        <position position="256"/>
    </location>
</feature>
<dbReference type="GO" id="GO:0001510">
    <property type="term" value="P:RNA methylation"/>
    <property type="evidence" value="ECO:0007669"/>
    <property type="project" value="InterPro"/>
</dbReference>
<dbReference type="RefSeq" id="WP_189989078.1">
    <property type="nucleotide sequence ID" value="NZ_BMZS01000004.1"/>
</dbReference>
<feature type="binding site" evidence="5">
    <location>
        <position position="202"/>
    </location>
    <ligand>
        <name>S-adenosyl-L-methionine</name>
        <dbReference type="ChEBI" id="CHEBI:59789"/>
    </ligand>
</feature>
<evidence type="ECO:0000256" key="5">
    <source>
        <dbReference type="PROSITE-ProRule" id="PRU01023"/>
    </source>
</evidence>
<evidence type="ECO:0000259" key="7">
    <source>
        <dbReference type="PROSITE" id="PS51686"/>
    </source>
</evidence>
<dbReference type="InterPro" id="IPR029063">
    <property type="entry name" value="SAM-dependent_MTases_sf"/>
</dbReference>
<evidence type="ECO:0000256" key="6">
    <source>
        <dbReference type="SAM" id="MobiDB-lite"/>
    </source>
</evidence>
<dbReference type="SUPFAM" id="SSF53335">
    <property type="entry name" value="S-adenosyl-L-methionine-dependent methyltransferases"/>
    <property type="match status" value="1"/>
</dbReference>
<feature type="compositionally biased region" description="Low complexity" evidence="6">
    <location>
        <begin position="1"/>
        <end position="15"/>
    </location>
</feature>
<dbReference type="Gene3D" id="3.40.50.150">
    <property type="entry name" value="Vaccinia Virus protein VP39"/>
    <property type="match status" value="1"/>
</dbReference>
<feature type="binding site" evidence="5">
    <location>
        <begin position="133"/>
        <end position="139"/>
    </location>
    <ligand>
        <name>S-adenosyl-L-methionine</name>
        <dbReference type="ChEBI" id="CHEBI:59789"/>
    </ligand>
</feature>
<dbReference type="PANTHER" id="PTHR22807">
    <property type="entry name" value="NOP2 YEAST -RELATED NOL1/NOP2/FMU SUN DOMAIN-CONTAINING"/>
    <property type="match status" value="1"/>
</dbReference>
<dbReference type="GO" id="GO:0008173">
    <property type="term" value="F:RNA methyltransferase activity"/>
    <property type="evidence" value="ECO:0007669"/>
    <property type="project" value="InterPro"/>
</dbReference>
<name>A0A919CPG6_9PROT</name>
<dbReference type="GO" id="GO:0003723">
    <property type="term" value="F:RNA binding"/>
    <property type="evidence" value="ECO:0007669"/>
    <property type="project" value="UniProtKB-UniRule"/>
</dbReference>
<dbReference type="EMBL" id="BMZS01000004">
    <property type="protein sequence ID" value="GHD48987.1"/>
    <property type="molecule type" value="Genomic_DNA"/>
</dbReference>
<feature type="region of interest" description="Disordered" evidence="6">
    <location>
        <begin position="1"/>
        <end position="22"/>
    </location>
</feature>
<sequence>MARPAPRSRASGPRGLHPSEARRRDRFLARVAAVWGVRPEEAVRRLSGERRSSLRLNPLAGRPVAAIRADLEALTGLEPISWCQDAFHILGDKRAVTESAPHAAGEVYVMNASSLVPALALEPRPDQDIFDVCSAPGGKAAHIAALTGNRARLTVNDGIKGRLKKLREVIDLLKVETVDMTNHPGQYLDKFVDRSFDRILLDAQCSGEGMADLARPDALRFWTLDRVEQMSRLQQRMLVASFKRLRPGGLLVYSTCTISPEENEAPVDHLLRHYPDASVEPIDLAIPERMAGLARWEGRDYHPDLRHALRVVPSPFMEAFFVCRIRKAADAPGEEGAGMQRMAR</sequence>
<protein>
    <submittedName>
        <fullName evidence="8">rRNA cytosine-C5-methyltransferase</fullName>
    </submittedName>
</protein>
<dbReference type="PROSITE" id="PS51686">
    <property type="entry name" value="SAM_MT_RSMB_NOP"/>
    <property type="match status" value="1"/>
</dbReference>
<evidence type="ECO:0000313" key="9">
    <source>
        <dbReference type="Proteomes" id="UP000630353"/>
    </source>
</evidence>
<evidence type="ECO:0000256" key="4">
    <source>
        <dbReference type="ARBA" id="ARBA00022884"/>
    </source>
</evidence>
<reference evidence="8" key="2">
    <citation type="submission" date="2020-09" db="EMBL/GenBank/DDBJ databases">
        <authorList>
            <person name="Sun Q."/>
            <person name="Kim S."/>
        </authorList>
    </citation>
    <scope>NUCLEOTIDE SEQUENCE</scope>
    <source>
        <strain evidence="8">KCTC 42651</strain>
    </source>
</reference>
<comment type="caution">
    <text evidence="8">The sequence shown here is derived from an EMBL/GenBank/DDBJ whole genome shotgun (WGS) entry which is preliminary data.</text>
</comment>
<dbReference type="InterPro" id="IPR001678">
    <property type="entry name" value="MeTrfase_RsmB-F_NOP2_dom"/>
</dbReference>
<keyword evidence="4 5" id="KW-0694">RNA-binding</keyword>
<accession>A0A919CPG6</accession>
<reference evidence="8" key="1">
    <citation type="journal article" date="2014" name="Int. J. Syst. Evol. Microbiol.">
        <title>Complete genome sequence of Corynebacterium casei LMG S-19264T (=DSM 44701T), isolated from a smear-ripened cheese.</title>
        <authorList>
            <consortium name="US DOE Joint Genome Institute (JGI-PGF)"/>
            <person name="Walter F."/>
            <person name="Albersmeier A."/>
            <person name="Kalinowski J."/>
            <person name="Ruckert C."/>
        </authorList>
    </citation>
    <scope>NUCLEOTIDE SEQUENCE</scope>
    <source>
        <strain evidence="8">KCTC 42651</strain>
    </source>
</reference>
<comment type="caution">
    <text evidence="5">Lacks conserved residue(s) required for the propagation of feature annotation.</text>
</comment>
<dbReference type="Pfam" id="PF01189">
    <property type="entry name" value="Methyltr_RsmB-F"/>
    <property type="match status" value="1"/>
</dbReference>
<dbReference type="PANTHER" id="PTHR22807:SF61">
    <property type="entry name" value="NOL1_NOP2_SUN FAMILY PROTEIN _ ANTITERMINATION NUSB DOMAIN-CONTAINING PROTEIN"/>
    <property type="match status" value="1"/>
</dbReference>
<evidence type="ECO:0000256" key="2">
    <source>
        <dbReference type="ARBA" id="ARBA00022679"/>
    </source>
</evidence>
<dbReference type="Gene3D" id="3.30.70.1170">
    <property type="entry name" value="Sun protein, domain 3"/>
    <property type="match status" value="1"/>
</dbReference>
<evidence type="ECO:0000256" key="3">
    <source>
        <dbReference type="ARBA" id="ARBA00022691"/>
    </source>
</evidence>
<gene>
    <name evidence="8" type="ORF">GCM10017083_20740</name>
</gene>
<dbReference type="AlphaFoldDB" id="A0A919CPG6"/>
<proteinExistence type="inferred from homology"/>
<keyword evidence="1 5" id="KW-0489">Methyltransferase</keyword>
<evidence type="ECO:0000256" key="1">
    <source>
        <dbReference type="ARBA" id="ARBA00022603"/>
    </source>
</evidence>
<dbReference type="InterPro" id="IPR023267">
    <property type="entry name" value="RCMT"/>
</dbReference>
<feature type="binding site" evidence="5">
    <location>
        <position position="157"/>
    </location>
    <ligand>
        <name>S-adenosyl-L-methionine</name>
        <dbReference type="ChEBI" id="CHEBI:59789"/>
    </ligand>
</feature>
<dbReference type="InterPro" id="IPR049560">
    <property type="entry name" value="MeTrfase_RsmB-F_NOP2_cat"/>
</dbReference>
<keyword evidence="3 5" id="KW-0949">S-adenosyl-L-methionine</keyword>
<dbReference type="Proteomes" id="UP000630353">
    <property type="component" value="Unassembled WGS sequence"/>
</dbReference>
<organism evidence="8 9">
    <name type="scientific">Thalassobaculum fulvum</name>
    <dbReference type="NCBI Taxonomy" id="1633335"/>
    <lineage>
        <taxon>Bacteria</taxon>
        <taxon>Pseudomonadati</taxon>
        <taxon>Pseudomonadota</taxon>
        <taxon>Alphaproteobacteria</taxon>
        <taxon>Rhodospirillales</taxon>
        <taxon>Thalassobaculaceae</taxon>
        <taxon>Thalassobaculum</taxon>
    </lineage>
</organism>
<feature type="domain" description="SAM-dependent MTase RsmB/NOP-type" evidence="7">
    <location>
        <begin position="42"/>
        <end position="328"/>
    </location>
</feature>
<comment type="similarity">
    <text evidence="5">Belongs to the class I-like SAM-binding methyltransferase superfamily. RsmB/NOP family.</text>
</comment>
<keyword evidence="2 5" id="KW-0808">Transferase</keyword>